<dbReference type="PANTHER" id="PTHR24203:SF45">
    <property type="entry name" value="ANKYRIN REPEAT DOMAIN 6"/>
    <property type="match status" value="1"/>
</dbReference>
<evidence type="ECO:0000313" key="5">
    <source>
        <dbReference type="WBParaSite" id="Minc3s03584g34247"/>
    </source>
</evidence>
<keyword evidence="1" id="KW-0677">Repeat</keyword>
<dbReference type="PROSITE" id="PS50297">
    <property type="entry name" value="ANK_REP_REGION"/>
    <property type="match status" value="1"/>
</dbReference>
<dbReference type="AlphaFoldDB" id="A0A914N288"/>
<keyword evidence="4" id="KW-1185">Reference proteome</keyword>
<reference evidence="5" key="1">
    <citation type="submission" date="2022-11" db="UniProtKB">
        <authorList>
            <consortium name="WormBaseParasite"/>
        </authorList>
    </citation>
    <scope>IDENTIFICATION</scope>
</reference>
<evidence type="ECO:0000313" key="4">
    <source>
        <dbReference type="Proteomes" id="UP000887563"/>
    </source>
</evidence>
<proteinExistence type="predicted"/>
<dbReference type="Gene3D" id="1.25.40.20">
    <property type="entry name" value="Ankyrin repeat-containing domain"/>
    <property type="match status" value="1"/>
</dbReference>
<organism evidence="4 5">
    <name type="scientific">Meloidogyne incognita</name>
    <name type="common">Southern root-knot nematode worm</name>
    <name type="synonym">Oxyuris incognita</name>
    <dbReference type="NCBI Taxonomy" id="6306"/>
    <lineage>
        <taxon>Eukaryota</taxon>
        <taxon>Metazoa</taxon>
        <taxon>Ecdysozoa</taxon>
        <taxon>Nematoda</taxon>
        <taxon>Chromadorea</taxon>
        <taxon>Rhabditida</taxon>
        <taxon>Tylenchina</taxon>
        <taxon>Tylenchomorpha</taxon>
        <taxon>Tylenchoidea</taxon>
        <taxon>Meloidogynidae</taxon>
        <taxon>Meloidogyninae</taxon>
        <taxon>Meloidogyne</taxon>
        <taxon>Meloidogyne incognita group</taxon>
    </lineage>
</organism>
<dbReference type="PROSITE" id="PS50088">
    <property type="entry name" value="ANK_REPEAT"/>
    <property type="match status" value="1"/>
</dbReference>
<feature type="repeat" description="ANK" evidence="3">
    <location>
        <begin position="99"/>
        <end position="131"/>
    </location>
</feature>
<evidence type="ECO:0000256" key="1">
    <source>
        <dbReference type="ARBA" id="ARBA00022737"/>
    </source>
</evidence>
<evidence type="ECO:0000256" key="2">
    <source>
        <dbReference type="ARBA" id="ARBA00023043"/>
    </source>
</evidence>
<name>A0A914N288_MELIC</name>
<dbReference type="Pfam" id="PF12796">
    <property type="entry name" value="Ank_2"/>
    <property type="match status" value="1"/>
</dbReference>
<accession>A0A914N288</accession>
<dbReference type="WBParaSite" id="Minc3s03584g34247">
    <property type="protein sequence ID" value="Minc3s03584g34247"/>
    <property type="gene ID" value="Minc3s03584g34247"/>
</dbReference>
<dbReference type="InterPro" id="IPR036770">
    <property type="entry name" value="Ankyrin_rpt-contain_sf"/>
</dbReference>
<dbReference type="SUPFAM" id="SSF48403">
    <property type="entry name" value="Ankyrin repeat"/>
    <property type="match status" value="1"/>
</dbReference>
<dbReference type="InterPro" id="IPR002110">
    <property type="entry name" value="Ankyrin_rpt"/>
</dbReference>
<protein>
    <submittedName>
        <fullName evidence="5">ANK_REP_REGION domain-containing protein</fullName>
    </submittedName>
</protein>
<dbReference type="PANTHER" id="PTHR24203">
    <property type="entry name" value="ANKYRIN REPEAT FAMILY PROTEIN"/>
    <property type="match status" value="1"/>
</dbReference>
<evidence type="ECO:0000256" key="3">
    <source>
        <dbReference type="PROSITE-ProRule" id="PRU00023"/>
    </source>
</evidence>
<dbReference type="Proteomes" id="UP000887563">
    <property type="component" value="Unplaced"/>
</dbReference>
<keyword evidence="2 3" id="KW-0040">ANK repeat</keyword>
<sequence length="235" mass="26395">MILLANHDKKFNCSARNHGYCRIAHLLLKLLGDEDRVNLIEVIAKTSGKTALHLAVATGHPCQLRVLLALTSGKTALHLAVATGHPCQLHIDPNILDESGRAAIHYAVERNNLDMVKMLMWYGADISLAQSRNSKYNPSYISIHANPGATVDYWLRERVKAISQKMLTFARSLCARTFSIDKSISTPHFLRLNKISKSEIECQLNLHTKVNNFASQNRPRPRAFLFYDSNSFSND</sequence>
<dbReference type="SMART" id="SM00248">
    <property type="entry name" value="ANK"/>
    <property type="match status" value="2"/>
</dbReference>